<gene>
    <name evidence="3" type="ORF">ENL41_02330</name>
</gene>
<reference evidence="3" key="1">
    <citation type="journal article" date="2020" name="mSystems">
        <title>Genome- and Community-Level Interaction Insights into Carbon Utilization and Element Cycling Functions of Hydrothermarchaeota in Hydrothermal Sediment.</title>
        <authorList>
            <person name="Zhou Z."/>
            <person name="Liu Y."/>
            <person name="Xu W."/>
            <person name="Pan J."/>
            <person name="Luo Z.H."/>
            <person name="Li M."/>
        </authorList>
    </citation>
    <scope>NUCLEOTIDE SEQUENCE [LARGE SCALE GENOMIC DNA]</scope>
    <source>
        <strain evidence="3">HyVt-94</strain>
    </source>
</reference>
<feature type="transmembrane region" description="Helical" evidence="1">
    <location>
        <begin position="122"/>
        <end position="140"/>
    </location>
</feature>
<dbReference type="Proteomes" id="UP000886014">
    <property type="component" value="Unassembled WGS sequence"/>
</dbReference>
<dbReference type="Pfam" id="PF20990">
    <property type="entry name" value="DUF2207_C"/>
    <property type="match status" value="1"/>
</dbReference>
<sequence length="266" mass="31311">MKGYRPPGINSHYFDLARRGYLEINKSGSTFVFRRLKDYTFDKTLLRYEKFILDRIFIGTNIDVIMNTGIVYSYEEFASSVDMKLFFYNLSEWKNIFKEHLIESMQLEKPILKGKIFETKPTFLSISILFFILGLFFLYVDVVTISPLASNFWIHLLVASVITFGFAFIAPLPETAFGVELERKARGFREFLKRVEYPRLKWLIMNSNMDVLELAINMYALNLLGKVDLLKMLLKEGELKEEVKHFLEIYFTVQSTWAEFRMKAKP</sequence>
<proteinExistence type="predicted"/>
<protein>
    <submittedName>
        <fullName evidence="3">DUF2207 domain-containing protein</fullName>
    </submittedName>
</protein>
<name>A0A7C5I4P6_UNCW3</name>
<keyword evidence="1" id="KW-1133">Transmembrane helix</keyword>
<feature type="transmembrane region" description="Helical" evidence="1">
    <location>
        <begin position="152"/>
        <end position="173"/>
    </location>
</feature>
<dbReference type="InterPro" id="IPR048389">
    <property type="entry name" value="YciQ-like_C"/>
</dbReference>
<evidence type="ECO:0000313" key="3">
    <source>
        <dbReference type="EMBL" id="HHF58242.1"/>
    </source>
</evidence>
<keyword evidence="1" id="KW-0812">Transmembrane</keyword>
<comment type="caution">
    <text evidence="3">The sequence shown here is derived from an EMBL/GenBank/DDBJ whole genome shotgun (WGS) entry which is preliminary data.</text>
</comment>
<keyword evidence="1" id="KW-0472">Membrane</keyword>
<evidence type="ECO:0000256" key="1">
    <source>
        <dbReference type="SAM" id="Phobius"/>
    </source>
</evidence>
<dbReference type="EMBL" id="DRTV01000162">
    <property type="protein sequence ID" value="HHF58242.1"/>
    <property type="molecule type" value="Genomic_DNA"/>
</dbReference>
<dbReference type="AlphaFoldDB" id="A0A7C5I4P6"/>
<accession>A0A7C5I4P6</accession>
<evidence type="ECO:0000259" key="2">
    <source>
        <dbReference type="Pfam" id="PF20990"/>
    </source>
</evidence>
<organism evidence="3">
    <name type="scientific">candidate division WOR-3 bacterium</name>
    <dbReference type="NCBI Taxonomy" id="2052148"/>
    <lineage>
        <taxon>Bacteria</taxon>
        <taxon>Bacteria division WOR-3</taxon>
    </lineage>
</organism>
<feature type="domain" description="Predicted membrane protein YciQ-like C-terminal" evidence="2">
    <location>
        <begin position="13"/>
        <end position="193"/>
    </location>
</feature>